<organism evidence="1 2">
    <name type="scientific">Brassica cretica</name>
    <name type="common">Mustard</name>
    <dbReference type="NCBI Taxonomy" id="69181"/>
    <lineage>
        <taxon>Eukaryota</taxon>
        <taxon>Viridiplantae</taxon>
        <taxon>Streptophyta</taxon>
        <taxon>Embryophyta</taxon>
        <taxon>Tracheophyta</taxon>
        <taxon>Spermatophyta</taxon>
        <taxon>Magnoliopsida</taxon>
        <taxon>eudicotyledons</taxon>
        <taxon>Gunneridae</taxon>
        <taxon>Pentapetalae</taxon>
        <taxon>rosids</taxon>
        <taxon>malvids</taxon>
        <taxon>Brassicales</taxon>
        <taxon>Brassicaceae</taxon>
        <taxon>Brassiceae</taxon>
        <taxon>Brassica</taxon>
    </lineage>
</organism>
<evidence type="ECO:0000313" key="2">
    <source>
        <dbReference type="Proteomes" id="UP000266723"/>
    </source>
</evidence>
<dbReference type="EMBL" id="QGKV02000759">
    <property type="protein sequence ID" value="KAF3563761.1"/>
    <property type="molecule type" value="Genomic_DNA"/>
</dbReference>
<gene>
    <name evidence="1" type="ORF">DY000_02013658</name>
</gene>
<dbReference type="Proteomes" id="UP000266723">
    <property type="component" value="Unassembled WGS sequence"/>
</dbReference>
<sequence length="49" mass="5557">MTGELRRCREKAFSAEDSASSWKIVKLISSHVSVLLHPEAALWRQFEGV</sequence>
<reference evidence="1 2" key="1">
    <citation type="journal article" date="2020" name="BMC Genomics">
        <title>Intraspecific diversification of the crop wild relative Brassica cretica Lam. using demographic model selection.</title>
        <authorList>
            <person name="Kioukis A."/>
            <person name="Michalopoulou V.A."/>
            <person name="Briers L."/>
            <person name="Pirintsos S."/>
            <person name="Studholme D.J."/>
            <person name="Pavlidis P."/>
            <person name="Sarris P.F."/>
        </authorList>
    </citation>
    <scope>NUCLEOTIDE SEQUENCE [LARGE SCALE GENOMIC DNA]</scope>
    <source>
        <strain evidence="2">cv. PFS-1207/04</strain>
    </source>
</reference>
<protein>
    <submittedName>
        <fullName evidence="1">Uncharacterized protein</fullName>
    </submittedName>
</protein>
<accession>A0ABQ7CW15</accession>
<comment type="caution">
    <text evidence="1">The sequence shown here is derived from an EMBL/GenBank/DDBJ whole genome shotgun (WGS) entry which is preliminary data.</text>
</comment>
<keyword evidence="2" id="KW-1185">Reference proteome</keyword>
<evidence type="ECO:0000313" key="1">
    <source>
        <dbReference type="EMBL" id="KAF3563761.1"/>
    </source>
</evidence>
<name>A0ABQ7CW15_BRACR</name>
<proteinExistence type="predicted"/>